<name>A0AAV2IXE2_KNICA</name>
<feature type="region of interest" description="Disordered" evidence="1">
    <location>
        <begin position="69"/>
        <end position="99"/>
    </location>
</feature>
<evidence type="ECO:0000313" key="3">
    <source>
        <dbReference type="Proteomes" id="UP001497482"/>
    </source>
</evidence>
<evidence type="ECO:0000256" key="1">
    <source>
        <dbReference type="SAM" id="MobiDB-lite"/>
    </source>
</evidence>
<gene>
    <name evidence="2" type="ORF">KC01_LOCUS2261</name>
</gene>
<dbReference type="EMBL" id="OZ035823">
    <property type="protein sequence ID" value="CAL1569897.1"/>
    <property type="molecule type" value="Genomic_DNA"/>
</dbReference>
<keyword evidence="3" id="KW-1185">Reference proteome</keyword>
<protein>
    <submittedName>
        <fullName evidence="2">Uncharacterized protein</fullName>
    </submittedName>
</protein>
<evidence type="ECO:0000313" key="2">
    <source>
        <dbReference type="EMBL" id="CAL1569897.1"/>
    </source>
</evidence>
<accession>A0AAV2IXE2</accession>
<dbReference type="Proteomes" id="UP001497482">
    <property type="component" value="Chromosome 1"/>
</dbReference>
<organism evidence="2 3">
    <name type="scientific">Knipowitschia caucasica</name>
    <name type="common">Caucasian dwarf goby</name>
    <name type="synonym">Pomatoschistus caucasicus</name>
    <dbReference type="NCBI Taxonomy" id="637954"/>
    <lineage>
        <taxon>Eukaryota</taxon>
        <taxon>Metazoa</taxon>
        <taxon>Chordata</taxon>
        <taxon>Craniata</taxon>
        <taxon>Vertebrata</taxon>
        <taxon>Euteleostomi</taxon>
        <taxon>Actinopterygii</taxon>
        <taxon>Neopterygii</taxon>
        <taxon>Teleostei</taxon>
        <taxon>Neoteleostei</taxon>
        <taxon>Acanthomorphata</taxon>
        <taxon>Gobiaria</taxon>
        <taxon>Gobiiformes</taxon>
        <taxon>Gobioidei</taxon>
        <taxon>Gobiidae</taxon>
        <taxon>Gobiinae</taxon>
        <taxon>Knipowitschia</taxon>
    </lineage>
</organism>
<dbReference type="AlphaFoldDB" id="A0AAV2IXE2"/>
<proteinExistence type="predicted"/>
<reference evidence="2 3" key="1">
    <citation type="submission" date="2024-04" db="EMBL/GenBank/DDBJ databases">
        <authorList>
            <person name="Waldvogel A.-M."/>
            <person name="Schoenle A."/>
        </authorList>
    </citation>
    <scope>NUCLEOTIDE SEQUENCE [LARGE SCALE GENOMIC DNA]</scope>
</reference>
<sequence length="99" mass="10736">MPSCPGTMPLSVSLSLGFHRPRIKVDALHMKGSSVFMPRKLAYRRPSPTMRQKQASHLWQGRRSRACVSPAAHSLSSGGSGGEVTSKRGQGWMLMGKDG</sequence>